<feature type="transmembrane region" description="Helical" evidence="15">
    <location>
        <begin position="34"/>
        <end position="52"/>
    </location>
</feature>
<evidence type="ECO:0000313" key="16">
    <source>
        <dbReference type="EMBL" id="QBX98759.1"/>
    </source>
</evidence>
<evidence type="ECO:0000256" key="10">
    <source>
        <dbReference type="ARBA" id="ARBA00022989"/>
    </source>
</evidence>
<keyword evidence="8 15" id="KW-0812">Transmembrane</keyword>
<comment type="similarity">
    <text evidence="3">Belongs to the ATPase protein MI25 family.</text>
</comment>
<dbReference type="Pfam" id="PF05405">
    <property type="entry name" value="Mt_ATP-synt_B"/>
    <property type="match status" value="1"/>
</dbReference>
<evidence type="ECO:0000256" key="12">
    <source>
        <dbReference type="ARBA" id="ARBA00023128"/>
    </source>
</evidence>
<proteinExistence type="inferred from homology"/>
<comment type="function">
    <text evidence="1">This is one of the chains of the nonenzymatic component (CF(0) subunit) of the mitochondrial ATPase complex.</text>
</comment>
<evidence type="ECO:0000256" key="15">
    <source>
        <dbReference type="SAM" id="Phobius"/>
    </source>
</evidence>
<comment type="subunit">
    <text evidence="4">F-type ATPases have 2 components, CF(1) - the catalytic core - and CF(0) - the membrane proton channel. CF(1) has five subunits: alpha(3), beta(3), gamma(1), delta(1), epsilon(1). CF(0) has three main subunits: a, b and c.</text>
</comment>
<keyword evidence="10 15" id="KW-1133">Transmembrane helix</keyword>
<evidence type="ECO:0000256" key="14">
    <source>
        <dbReference type="ARBA" id="ARBA00023310"/>
    </source>
</evidence>
<evidence type="ECO:0000256" key="8">
    <source>
        <dbReference type="ARBA" id="ARBA00022692"/>
    </source>
</evidence>
<accession>A0A4D6C6U1</accession>
<gene>
    <name evidence="16" type="primary">atp4</name>
</gene>
<dbReference type="EMBL" id="MK086007">
    <property type="protein sequence ID" value="QBX98759.1"/>
    <property type="molecule type" value="Genomic_DNA"/>
</dbReference>
<dbReference type="RefSeq" id="YP_009647104.1">
    <property type="nucleotide sequence ID" value="NC_042601.1"/>
</dbReference>
<keyword evidence="9" id="KW-0375">Hydrogen ion transport</keyword>
<protein>
    <recommendedName>
        <fullName evidence="5">ATP synthase protein MI25</fullName>
    </recommendedName>
</protein>
<dbReference type="GeneID" id="40513484"/>
<evidence type="ECO:0000256" key="13">
    <source>
        <dbReference type="ARBA" id="ARBA00023136"/>
    </source>
</evidence>
<keyword evidence="14" id="KW-0066">ATP synthesis</keyword>
<dbReference type="GO" id="GO:0015078">
    <property type="term" value="F:proton transmembrane transporter activity"/>
    <property type="evidence" value="ECO:0007669"/>
    <property type="project" value="InterPro"/>
</dbReference>
<evidence type="ECO:0000256" key="11">
    <source>
        <dbReference type="ARBA" id="ARBA00023065"/>
    </source>
</evidence>
<feature type="transmembrane region" description="Helical" evidence="15">
    <location>
        <begin position="9"/>
        <end position="28"/>
    </location>
</feature>
<dbReference type="InterPro" id="IPR044988">
    <property type="entry name" value="MI25_plants"/>
</dbReference>
<keyword evidence="12 16" id="KW-0496">Mitochondrion</keyword>
<name>A0A4D6C6U1_9CHLO</name>
<evidence type="ECO:0000256" key="9">
    <source>
        <dbReference type="ARBA" id="ARBA00022781"/>
    </source>
</evidence>
<dbReference type="GO" id="GO:0015986">
    <property type="term" value="P:proton motive force-driven ATP synthesis"/>
    <property type="evidence" value="ECO:0007669"/>
    <property type="project" value="InterPro"/>
</dbReference>
<dbReference type="PANTHER" id="PTHR37774:SF4">
    <property type="entry name" value="ATP SYNTHASE PROTEIN MI25"/>
    <property type="match status" value="1"/>
</dbReference>
<dbReference type="PANTHER" id="PTHR37774">
    <property type="entry name" value="ATP SYNTHASE PROTEIN MI25-RELATED"/>
    <property type="match status" value="1"/>
</dbReference>
<comment type="subcellular location">
    <subcellularLocation>
        <location evidence="2">Mitochondrion membrane</location>
        <topology evidence="2">Single-pass membrane protein</topology>
    </subcellularLocation>
</comment>
<evidence type="ECO:0000256" key="6">
    <source>
        <dbReference type="ARBA" id="ARBA00022448"/>
    </source>
</evidence>
<keyword evidence="6" id="KW-0813">Transport</keyword>
<dbReference type="AlphaFoldDB" id="A0A4D6C6U1"/>
<sequence>MDLVYNNRWSFGLLAFVGLVAMSSKGIILYNEEILVALAFVGFVTFCVKNYSASIAESLDDRSAAIQEELQTYLTQKESYLVSLMNEHKKQVGLAMSLADLGTSSASDLTSMTAQRERELATNVTQMVNSQLKNLSTLGSGLRYSLTTKLAGGLRAGVLENLQRSKKLNQNLKPQVLKGAITKLSTYK</sequence>
<dbReference type="GO" id="GO:0031966">
    <property type="term" value="C:mitochondrial membrane"/>
    <property type="evidence" value="ECO:0007669"/>
    <property type="project" value="UniProtKB-SubCell"/>
</dbReference>
<evidence type="ECO:0000256" key="2">
    <source>
        <dbReference type="ARBA" id="ARBA00004304"/>
    </source>
</evidence>
<evidence type="ECO:0000256" key="7">
    <source>
        <dbReference type="ARBA" id="ARBA00022547"/>
    </source>
</evidence>
<evidence type="ECO:0000256" key="5">
    <source>
        <dbReference type="ARBA" id="ARBA00017388"/>
    </source>
</evidence>
<evidence type="ECO:0000256" key="4">
    <source>
        <dbReference type="ARBA" id="ARBA00011648"/>
    </source>
</evidence>
<evidence type="ECO:0000256" key="1">
    <source>
        <dbReference type="ARBA" id="ARBA00003096"/>
    </source>
</evidence>
<reference evidence="16" key="1">
    <citation type="journal article" date="2019" name="Genome Biol. Evol.">
        <title>Tracing the Evolution of the Plastome and Mitogenome in the Chloropicophyceae Uncovered Convergent tRNA Gene Losses and a Variant Plastid Genetic Code.</title>
        <authorList>
            <person name="Turmel M."/>
            <person name="Dos Santos A.L."/>
            <person name="Otis C."/>
            <person name="Sergerie R."/>
            <person name="Lemieux C."/>
        </authorList>
    </citation>
    <scope>NUCLEOTIDE SEQUENCE</scope>
</reference>
<keyword evidence="7" id="KW-0138">CF(0)</keyword>
<keyword evidence="13 15" id="KW-0472">Membrane</keyword>
<geneLocation type="mitochondrion" evidence="16"/>
<evidence type="ECO:0000256" key="3">
    <source>
        <dbReference type="ARBA" id="ARBA00009281"/>
    </source>
</evidence>
<keyword evidence="11" id="KW-0406">Ion transport</keyword>
<organism evidence="16">
    <name type="scientific">Chloroparvula japonica</name>
    <dbReference type="NCBI Taxonomy" id="1411623"/>
    <lineage>
        <taxon>Eukaryota</taxon>
        <taxon>Viridiplantae</taxon>
        <taxon>Chlorophyta</taxon>
        <taxon>Chloropicophyceae</taxon>
        <taxon>Chloropicales</taxon>
        <taxon>Chloropicaceae</taxon>
        <taxon>Chloroparvula</taxon>
    </lineage>
</organism>
<dbReference type="GO" id="GO:0045259">
    <property type="term" value="C:proton-transporting ATP synthase complex"/>
    <property type="evidence" value="ECO:0007669"/>
    <property type="project" value="UniProtKB-KW"/>
</dbReference>
<dbReference type="InterPro" id="IPR008688">
    <property type="entry name" value="ATP_synth_Bsub_B/MI25"/>
</dbReference>